<reference evidence="1 2" key="1">
    <citation type="submission" date="2024-05" db="EMBL/GenBank/DDBJ databases">
        <title>Long read based assembly of the Candida bracarensis genome reveals expanded adhesin content.</title>
        <authorList>
            <person name="Marcet-Houben M."/>
            <person name="Ksiezopolska E."/>
            <person name="Gabaldon T."/>
        </authorList>
    </citation>
    <scope>NUCLEOTIDE SEQUENCE [LARGE SCALE GENOMIC DNA]</scope>
    <source>
        <strain evidence="1 2">CBM6</strain>
    </source>
</reference>
<comment type="caution">
    <text evidence="1">The sequence shown here is derived from an EMBL/GenBank/DDBJ whole genome shotgun (WGS) entry which is preliminary data.</text>
</comment>
<gene>
    <name evidence="1" type="ORF">RNJ44_04122</name>
</gene>
<dbReference type="Pfam" id="PF10448">
    <property type="entry name" value="POC3_POC4"/>
    <property type="match status" value="1"/>
</dbReference>
<organism evidence="1 2">
    <name type="scientific">Nakaseomyces bracarensis</name>
    <dbReference type="NCBI Taxonomy" id="273131"/>
    <lineage>
        <taxon>Eukaryota</taxon>
        <taxon>Fungi</taxon>
        <taxon>Dikarya</taxon>
        <taxon>Ascomycota</taxon>
        <taxon>Saccharomycotina</taxon>
        <taxon>Saccharomycetes</taxon>
        <taxon>Saccharomycetales</taxon>
        <taxon>Saccharomycetaceae</taxon>
        <taxon>Nakaseomyces</taxon>
    </lineage>
</organism>
<sequence length="120" mass="13430">MMQLEVNGFYIGVEYERGDGIKAPVTLNVCLSESSEAKSSDLECYYYTVLNKRDGKILGIPLRDTQLDWVRDFARLCATMVTKQAQKPCYVAVSFNGNANAFQFDTPQILKAIKDTTSSN</sequence>
<dbReference type="EMBL" id="JBEVYD010000005">
    <property type="protein sequence ID" value="KAL3232206.1"/>
    <property type="molecule type" value="Genomic_DNA"/>
</dbReference>
<proteinExistence type="predicted"/>
<dbReference type="InterPro" id="IPR018854">
    <property type="entry name" value="Psome_chaperone_3/4"/>
</dbReference>
<protein>
    <submittedName>
        <fullName evidence="1">Uncharacterized protein</fullName>
    </submittedName>
</protein>
<keyword evidence="2" id="KW-1185">Reference proteome</keyword>
<accession>A0ABR4NU68</accession>
<evidence type="ECO:0000313" key="1">
    <source>
        <dbReference type="EMBL" id="KAL3232206.1"/>
    </source>
</evidence>
<dbReference type="Proteomes" id="UP001623330">
    <property type="component" value="Unassembled WGS sequence"/>
</dbReference>
<dbReference type="Gene3D" id="3.30.230.100">
    <property type="match status" value="1"/>
</dbReference>
<name>A0ABR4NU68_9SACH</name>
<evidence type="ECO:0000313" key="2">
    <source>
        <dbReference type="Proteomes" id="UP001623330"/>
    </source>
</evidence>